<dbReference type="PANTHER" id="PTHR42879:SF2">
    <property type="entry name" value="3-OXOACYL-[ACYL-CARRIER-PROTEIN] REDUCTASE FABG"/>
    <property type="match status" value="1"/>
</dbReference>
<proteinExistence type="inferred from homology"/>
<dbReference type="InterPro" id="IPR002347">
    <property type="entry name" value="SDR_fam"/>
</dbReference>
<accession>A0A6A6EMA9</accession>
<evidence type="ECO:0000256" key="5">
    <source>
        <dbReference type="RuleBase" id="RU000363"/>
    </source>
</evidence>
<evidence type="ECO:0000256" key="1">
    <source>
        <dbReference type="ARBA" id="ARBA00006484"/>
    </source>
</evidence>
<comment type="similarity">
    <text evidence="1 5">Belongs to the short-chain dehydrogenases/reductases (SDR) family.</text>
</comment>
<evidence type="ECO:0000256" key="2">
    <source>
        <dbReference type="ARBA" id="ARBA00012948"/>
    </source>
</evidence>
<dbReference type="Proteomes" id="UP000800200">
    <property type="component" value="Unassembled WGS sequence"/>
</dbReference>
<comment type="catalytic activity">
    <reaction evidence="4">
        <text>a (3R)-hydroxyacyl-[ACP] + NADP(+) = a 3-oxoacyl-[ACP] + NADPH + H(+)</text>
        <dbReference type="Rhea" id="RHEA:17397"/>
        <dbReference type="Rhea" id="RHEA-COMP:9916"/>
        <dbReference type="Rhea" id="RHEA-COMP:9945"/>
        <dbReference type="ChEBI" id="CHEBI:15378"/>
        <dbReference type="ChEBI" id="CHEBI:57783"/>
        <dbReference type="ChEBI" id="CHEBI:58349"/>
        <dbReference type="ChEBI" id="CHEBI:78776"/>
        <dbReference type="ChEBI" id="CHEBI:78827"/>
        <dbReference type="EC" id="1.1.1.100"/>
    </reaction>
</comment>
<dbReference type="PRINTS" id="PR00081">
    <property type="entry name" value="GDHRDH"/>
</dbReference>
<dbReference type="InterPro" id="IPR036291">
    <property type="entry name" value="NAD(P)-bd_dom_sf"/>
</dbReference>
<keyword evidence="7" id="KW-1185">Reference proteome</keyword>
<gene>
    <name evidence="6" type="ORF">K469DRAFT_622713</name>
</gene>
<evidence type="ECO:0000256" key="3">
    <source>
        <dbReference type="ARBA" id="ARBA00022857"/>
    </source>
</evidence>
<dbReference type="Pfam" id="PF00106">
    <property type="entry name" value="adh_short"/>
    <property type="match status" value="1"/>
</dbReference>
<dbReference type="Gene3D" id="3.40.50.720">
    <property type="entry name" value="NAD(P)-binding Rossmann-like Domain"/>
    <property type="match status" value="1"/>
</dbReference>
<keyword evidence="3" id="KW-0521">NADP</keyword>
<dbReference type="EC" id="1.1.1.100" evidence="2"/>
<dbReference type="EMBL" id="ML994617">
    <property type="protein sequence ID" value="KAF2191230.1"/>
    <property type="molecule type" value="Genomic_DNA"/>
</dbReference>
<evidence type="ECO:0000256" key="4">
    <source>
        <dbReference type="ARBA" id="ARBA00048508"/>
    </source>
</evidence>
<dbReference type="OrthoDB" id="1393670at2759"/>
<dbReference type="GO" id="GO:0004316">
    <property type="term" value="F:3-oxoacyl-[acyl-carrier-protein] reductase (NADPH) activity"/>
    <property type="evidence" value="ECO:0007669"/>
    <property type="project" value="UniProtKB-EC"/>
</dbReference>
<name>A0A6A6EMA9_9PEZI</name>
<organism evidence="6 7">
    <name type="scientific">Zopfia rhizophila CBS 207.26</name>
    <dbReference type="NCBI Taxonomy" id="1314779"/>
    <lineage>
        <taxon>Eukaryota</taxon>
        <taxon>Fungi</taxon>
        <taxon>Dikarya</taxon>
        <taxon>Ascomycota</taxon>
        <taxon>Pezizomycotina</taxon>
        <taxon>Dothideomycetes</taxon>
        <taxon>Dothideomycetes incertae sedis</taxon>
        <taxon>Zopfiaceae</taxon>
        <taxon>Zopfia</taxon>
    </lineage>
</organism>
<dbReference type="SUPFAM" id="SSF51735">
    <property type="entry name" value="NAD(P)-binding Rossmann-fold domains"/>
    <property type="match status" value="1"/>
</dbReference>
<evidence type="ECO:0000313" key="7">
    <source>
        <dbReference type="Proteomes" id="UP000800200"/>
    </source>
</evidence>
<dbReference type="PANTHER" id="PTHR42879">
    <property type="entry name" value="3-OXOACYL-(ACYL-CARRIER-PROTEIN) REDUCTASE"/>
    <property type="match status" value="1"/>
</dbReference>
<sequence>MASKRIDQIAAHLNYPKGMLAGQVAIVTGSGQGIGAETARLFANEGAKVVVADVDGKKAQDVANQINESGGSAIAVAGDVLKNEYINELVKKAAEFGNGKIHIIVNNAGYTWDGVIHKTTDKQWETILALHCSVPFKLVRAAAPYFRIKDGELRNIINISSTSGLHGNAGQANYALAKAGVTGLTKTIAKEWGPQFGVRANTVAFGHILTRLTAAKEAGAFITTPDGEKVALGIPQAQKASGPGAGAQHLDIPLRRPGTATEAASAVLAVASPLFSYVNGQTISVTGGRNM</sequence>
<evidence type="ECO:0000313" key="6">
    <source>
        <dbReference type="EMBL" id="KAF2191230.1"/>
    </source>
</evidence>
<dbReference type="AlphaFoldDB" id="A0A6A6EMA9"/>
<dbReference type="FunFam" id="3.40.50.720:FF:000084">
    <property type="entry name" value="Short-chain dehydrogenase reductase"/>
    <property type="match status" value="1"/>
</dbReference>
<protein>
    <recommendedName>
        <fullName evidence="2">3-oxoacyl-[acyl-carrier-protein] reductase</fullName>
        <ecNumber evidence="2">1.1.1.100</ecNumber>
    </recommendedName>
</protein>
<dbReference type="PRINTS" id="PR00080">
    <property type="entry name" value="SDRFAMILY"/>
</dbReference>
<dbReference type="InterPro" id="IPR050259">
    <property type="entry name" value="SDR"/>
</dbReference>
<reference evidence="6" key="1">
    <citation type="journal article" date="2020" name="Stud. Mycol.">
        <title>101 Dothideomycetes genomes: a test case for predicting lifestyles and emergence of pathogens.</title>
        <authorList>
            <person name="Haridas S."/>
            <person name="Albert R."/>
            <person name="Binder M."/>
            <person name="Bloem J."/>
            <person name="Labutti K."/>
            <person name="Salamov A."/>
            <person name="Andreopoulos B."/>
            <person name="Baker S."/>
            <person name="Barry K."/>
            <person name="Bills G."/>
            <person name="Bluhm B."/>
            <person name="Cannon C."/>
            <person name="Castanera R."/>
            <person name="Culley D."/>
            <person name="Daum C."/>
            <person name="Ezra D."/>
            <person name="Gonzalez J."/>
            <person name="Henrissat B."/>
            <person name="Kuo A."/>
            <person name="Liang C."/>
            <person name="Lipzen A."/>
            <person name="Lutzoni F."/>
            <person name="Magnuson J."/>
            <person name="Mondo S."/>
            <person name="Nolan M."/>
            <person name="Ohm R."/>
            <person name="Pangilinan J."/>
            <person name="Park H.-J."/>
            <person name="Ramirez L."/>
            <person name="Alfaro M."/>
            <person name="Sun H."/>
            <person name="Tritt A."/>
            <person name="Yoshinaga Y."/>
            <person name="Zwiers L.-H."/>
            <person name="Turgeon B."/>
            <person name="Goodwin S."/>
            <person name="Spatafora J."/>
            <person name="Crous P."/>
            <person name="Grigoriev I."/>
        </authorList>
    </citation>
    <scope>NUCLEOTIDE SEQUENCE</scope>
    <source>
        <strain evidence="6">CBS 207.26</strain>
    </source>
</reference>